<dbReference type="AlphaFoldDB" id="A0A1G7L7V2"/>
<keyword evidence="1" id="KW-0732">Signal</keyword>
<reference evidence="3" key="1">
    <citation type="submission" date="2016-10" db="EMBL/GenBank/DDBJ databases">
        <authorList>
            <person name="Varghese N."/>
            <person name="Submissions S."/>
        </authorList>
    </citation>
    <scope>NUCLEOTIDE SEQUENCE [LARGE SCALE GENOMIC DNA]</scope>
    <source>
        <strain evidence="3">GAS232</strain>
    </source>
</reference>
<keyword evidence="3" id="KW-1185">Reference proteome</keyword>
<sequence>MRCCRLLIATLFAFIVLPLYAQKAPEPGCTLEKTDYYQCNGDAFHHLLAVSKNIRVDTGRMDSFGRRQMVKLVGDLGKKLVAPEQRPDLVFELAWIDRSGRIDFGPGDVAVACLNIYDPSRGQGERGLVWVETLTGQQDLPWPSMVTQLLQQFQRHVAGA</sequence>
<evidence type="ECO:0000313" key="3">
    <source>
        <dbReference type="Proteomes" id="UP000182427"/>
    </source>
</evidence>
<evidence type="ECO:0000256" key="1">
    <source>
        <dbReference type="SAM" id="SignalP"/>
    </source>
</evidence>
<proteinExistence type="predicted"/>
<dbReference type="OrthoDB" id="120279at2"/>
<name>A0A1G7L7V2_9BACT</name>
<dbReference type="RefSeq" id="WP_083345394.1">
    <property type="nucleotide sequence ID" value="NZ_LT629690.1"/>
</dbReference>
<organism evidence="2 3">
    <name type="scientific">Terriglobus roseus</name>
    <dbReference type="NCBI Taxonomy" id="392734"/>
    <lineage>
        <taxon>Bacteria</taxon>
        <taxon>Pseudomonadati</taxon>
        <taxon>Acidobacteriota</taxon>
        <taxon>Terriglobia</taxon>
        <taxon>Terriglobales</taxon>
        <taxon>Acidobacteriaceae</taxon>
        <taxon>Terriglobus</taxon>
    </lineage>
</organism>
<protein>
    <submittedName>
        <fullName evidence="2">Uncharacterized protein</fullName>
    </submittedName>
</protein>
<feature type="signal peptide" evidence="1">
    <location>
        <begin position="1"/>
        <end position="21"/>
    </location>
</feature>
<evidence type="ECO:0000313" key="2">
    <source>
        <dbReference type="EMBL" id="SDF45548.1"/>
    </source>
</evidence>
<accession>A0A1G7L7V2</accession>
<gene>
    <name evidence="2" type="ORF">SAMN05444167_2463</name>
</gene>
<dbReference type="Proteomes" id="UP000182427">
    <property type="component" value="Chromosome I"/>
</dbReference>
<dbReference type="EMBL" id="LT629690">
    <property type="protein sequence ID" value="SDF45548.1"/>
    <property type="molecule type" value="Genomic_DNA"/>
</dbReference>
<feature type="chain" id="PRO_5009241777" evidence="1">
    <location>
        <begin position="22"/>
        <end position="160"/>
    </location>
</feature>